<organism evidence="2 3">
    <name type="scientific">Candidatus Vogelbacteria bacterium CG10_big_fil_rev_8_21_14_0_10_49_38</name>
    <dbReference type="NCBI Taxonomy" id="1975043"/>
    <lineage>
        <taxon>Bacteria</taxon>
        <taxon>Candidatus Vogeliibacteriota</taxon>
    </lineage>
</organism>
<comment type="caution">
    <text evidence="2">The sequence shown here is derived from an EMBL/GenBank/DDBJ whole genome shotgun (WGS) entry which is preliminary data.</text>
</comment>
<dbReference type="EMBL" id="PCYK01000005">
    <property type="protein sequence ID" value="PIR46239.1"/>
    <property type="molecule type" value="Genomic_DNA"/>
</dbReference>
<feature type="transmembrane region" description="Helical" evidence="1">
    <location>
        <begin position="44"/>
        <end position="75"/>
    </location>
</feature>
<feature type="transmembrane region" description="Helical" evidence="1">
    <location>
        <begin position="95"/>
        <end position="118"/>
    </location>
</feature>
<reference evidence="2 3" key="1">
    <citation type="submission" date="2017-09" db="EMBL/GenBank/DDBJ databases">
        <title>Depth-based differentiation of microbial function through sediment-hosted aquifers and enrichment of novel symbionts in the deep terrestrial subsurface.</title>
        <authorList>
            <person name="Probst A.J."/>
            <person name="Ladd B."/>
            <person name="Jarett J.K."/>
            <person name="Geller-Mcgrath D.E."/>
            <person name="Sieber C.M."/>
            <person name="Emerson J.B."/>
            <person name="Anantharaman K."/>
            <person name="Thomas B.C."/>
            <person name="Malmstrom R."/>
            <person name="Stieglmeier M."/>
            <person name="Klingl A."/>
            <person name="Woyke T."/>
            <person name="Ryan C.M."/>
            <person name="Banfield J.F."/>
        </authorList>
    </citation>
    <scope>NUCLEOTIDE SEQUENCE [LARGE SCALE GENOMIC DNA]</scope>
    <source>
        <strain evidence="2">CG10_big_fil_rev_8_21_14_0_10_49_38</strain>
    </source>
</reference>
<gene>
    <name evidence="2" type="ORF">COV08_00930</name>
</gene>
<keyword evidence="1" id="KW-0812">Transmembrane</keyword>
<dbReference type="AlphaFoldDB" id="A0A2H0RI71"/>
<accession>A0A2H0RI71</accession>
<feature type="transmembrane region" description="Helical" evidence="1">
    <location>
        <begin position="12"/>
        <end position="32"/>
    </location>
</feature>
<evidence type="ECO:0000313" key="2">
    <source>
        <dbReference type="EMBL" id="PIR46239.1"/>
    </source>
</evidence>
<protein>
    <recommendedName>
        <fullName evidence="4">DoxX family protein</fullName>
    </recommendedName>
</protein>
<sequence>MLSLWPELYDFAQIAPVLLRLALGGIFFTAGLREVIRPRRNPEALFRLIGFAHLAVGGLLIIGLWLQLAALLAALEIFFYLTGDLTGRFHTAKPLGYLALMLAVAISLIFLGPGFLAFDLPL</sequence>
<evidence type="ECO:0008006" key="4">
    <source>
        <dbReference type="Google" id="ProtNLM"/>
    </source>
</evidence>
<evidence type="ECO:0000313" key="3">
    <source>
        <dbReference type="Proteomes" id="UP000230431"/>
    </source>
</evidence>
<keyword evidence="1" id="KW-0472">Membrane</keyword>
<name>A0A2H0RI71_9BACT</name>
<dbReference type="Proteomes" id="UP000230431">
    <property type="component" value="Unassembled WGS sequence"/>
</dbReference>
<proteinExistence type="predicted"/>
<keyword evidence="1" id="KW-1133">Transmembrane helix</keyword>
<evidence type="ECO:0000256" key="1">
    <source>
        <dbReference type="SAM" id="Phobius"/>
    </source>
</evidence>